<dbReference type="EMBL" id="NQMC01000006">
    <property type="protein sequence ID" value="TYD47518.1"/>
    <property type="molecule type" value="Genomic_DNA"/>
</dbReference>
<comment type="caution">
    <text evidence="1">The sequence shown here is derived from an EMBL/GenBank/DDBJ whole genome shotgun (WGS) entry which is preliminary data.</text>
</comment>
<evidence type="ECO:0008006" key="3">
    <source>
        <dbReference type="Google" id="ProtNLM"/>
    </source>
</evidence>
<organism evidence="1 2">
    <name type="scientific">Aeromonas veronii</name>
    <dbReference type="NCBI Taxonomy" id="654"/>
    <lineage>
        <taxon>Bacteria</taxon>
        <taxon>Pseudomonadati</taxon>
        <taxon>Pseudomonadota</taxon>
        <taxon>Gammaproteobacteria</taxon>
        <taxon>Aeromonadales</taxon>
        <taxon>Aeromonadaceae</taxon>
        <taxon>Aeromonas</taxon>
    </lineage>
</organism>
<reference evidence="1 2" key="1">
    <citation type="submission" date="2017-08" db="EMBL/GenBank/DDBJ databases">
        <title>Aeromonas veronii bv sobria strain NS22 whole genome sequencing.</title>
        <authorList>
            <person name="Katharios P."/>
            <person name="Ha V.Q."/>
            <person name="Smyrli M."/>
        </authorList>
    </citation>
    <scope>NUCLEOTIDE SEQUENCE [LARGE SCALE GENOMIC DNA]</scope>
    <source>
        <strain evidence="1 2">NS22</strain>
    </source>
</reference>
<protein>
    <recommendedName>
        <fullName evidence="3">HEPN domain-containing protein</fullName>
    </recommendedName>
</protein>
<evidence type="ECO:0000313" key="2">
    <source>
        <dbReference type="Proteomes" id="UP000323129"/>
    </source>
</evidence>
<keyword evidence="2" id="KW-1185">Reference proteome</keyword>
<proteinExistence type="predicted"/>
<accession>A0ABY3MQE2</accession>
<dbReference type="Proteomes" id="UP000323129">
    <property type="component" value="Unassembled WGS sequence"/>
</dbReference>
<evidence type="ECO:0000313" key="1">
    <source>
        <dbReference type="EMBL" id="TYD47518.1"/>
    </source>
</evidence>
<gene>
    <name evidence="1" type="ORF">CJF24_03155</name>
</gene>
<name>A0ABY3MQE2_AERVE</name>
<sequence length="149" mass="16734">MFIVGCVKEELYFMALKDRYQQIAKRSLTAANDTRKRQEKSGFHSYHAFESIGCALIEHVGGNAGRGVSHQTKINNFSTEAQSHLNATDAKRVSDLTVLLGNLRNDFLYPVWNQTTSDFDSPEATITEAQAQELRKQVKLVVDSVEKVI</sequence>